<dbReference type="Gene3D" id="1.25.40.390">
    <property type="match status" value="1"/>
</dbReference>
<evidence type="ECO:0000259" key="6">
    <source>
        <dbReference type="Pfam" id="PF07980"/>
    </source>
</evidence>
<comment type="subcellular location">
    <subcellularLocation>
        <location evidence="1">Cell outer membrane</location>
    </subcellularLocation>
</comment>
<dbReference type="Proteomes" id="UP001165302">
    <property type="component" value="Unassembled WGS sequence"/>
</dbReference>
<evidence type="ECO:0000313" key="8">
    <source>
        <dbReference type="EMBL" id="MCA5006345.1"/>
    </source>
</evidence>
<keyword evidence="4" id="KW-0472">Membrane</keyword>
<sequence>MKKLLILLVVFLNVGCSKFLTDYSQDLVIVKTTTDLDELMLGSAYLESKELNAFVGGRNASPFLNFLDDDINSVVGTTLDFQGGWEPWINPYIYGFTTWQLDVSRSYDKSEVYTDDLTWLHIYNRINIVNMVLAELDNVARNTDAEKLAAVRIEGEALFLRAQYYLLLSNLYGDAYNPANADVKLTVPLKLTEFVEHKGNTNLQFTRATAKEMYAQIVEDLKRSVACFDESPQIKKLYRVSGPASQLLLSRVYLYMQDWENAYNTASEFVGKNSVLTNLNIHKEETPLITKDNREVIFSHGNLNLQNVLTAHSDDFCVSNDLYSLYQEEDLRKNIYFAVQDQTDSVSLNNKYIRGTHRSHISDIFMLRNAEGYLNLAEAAAMLGSLNEASVALNTLRNSRISNYIPGQFDANTIVDEIRIERRKELCFEGHRWFDLRRYAVNQIHPYSKDIIRYYSAYDMNKRALIQTEIYRLPAGDPAYTFALPKSVIEFESGLVNNPRNVREYEALAD</sequence>
<evidence type="ECO:0000259" key="7">
    <source>
        <dbReference type="Pfam" id="PF14322"/>
    </source>
</evidence>
<evidence type="ECO:0000256" key="4">
    <source>
        <dbReference type="ARBA" id="ARBA00023136"/>
    </source>
</evidence>
<dbReference type="Pfam" id="PF14322">
    <property type="entry name" value="SusD-like_3"/>
    <property type="match status" value="1"/>
</dbReference>
<reference evidence="8" key="1">
    <citation type="submission" date="2020-10" db="EMBL/GenBank/DDBJ databases">
        <authorList>
            <person name="Lu T."/>
            <person name="Wang Q."/>
            <person name="Han X."/>
        </authorList>
    </citation>
    <scope>NUCLEOTIDE SEQUENCE</scope>
    <source>
        <strain evidence="8">WQ 366</strain>
    </source>
</reference>
<dbReference type="RefSeq" id="WP_225554704.1">
    <property type="nucleotide sequence ID" value="NZ_JADEYP010000032.1"/>
</dbReference>
<keyword evidence="3" id="KW-0732">Signal</keyword>
<evidence type="ECO:0000313" key="9">
    <source>
        <dbReference type="Proteomes" id="UP001165302"/>
    </source>
</evidence>
<dbReference type="Pfam" id="PF07980">
    <property type="entry name" value="SusD_RagB"/>
    <property type="match status" value="1"/>
</dbReference>
<feature type="domain" description="RagB/SusD" evidence="6">
    <location>
        <begin position="347"/>
        <end position="499"/>
    </location>
</feature>
<evidence type="ECO:0000256" key="2">
    <source>
        <dbReference type="ARBA" id="ARBA00006275"/>
    </source>
</evidence>
<proteinExistence type="inferred from homology"/>
<organism evidence="8 9">
    <name type="scientific">Sphingobacterium bovistauri</name>
    <dbReference type="NCBI Taxonomy" id="2781959"/>
    <lineage>
        <taxon>Bacteria</taxon>
        <taxon>Pseudomonadati</taxon>
        <taxon>Bacteroidota</taxon>
        <taxon>Sphingobacteriia</taxon>
        <taxon>Sphingobacteriales</taxon>
        <taxon>Sphingobacteriaceae</taxon>
        <taxon>Sphingobacterium</taxon>
    </lineage>
</organism>
<protein>
    <submittedName>
        <fullName evidence="8">RagB/SusD family nutrient uptake outer membrane protein</fullName>
    </submittedName>
</protein>
<accession>A0ABS7Z830</accession>
<gene>
    <name evidence="8" type="ORF">IPZ78_14435</name>
</gene>
<comment type="caution">
    <text evidence="8">The sequence shown here is derived from an EMBL/GenBank/DDBJ whole genome shotgun (WGS) entry which is preliminary data.</text>
</comment>
<dbReference type="InterPro" id="IPR011990">
    <property type="entry name" value="TPR-like_helical_dom_sf"/>
</dbReference>
<evidence type="ECO:0000256" key="1">
    <source>
        <dbReference type="ARBA" id="ARBA00004442"/>
    </source>
</evidence>
<comment type="similarity">
    <text evidence="2">Belongs to the SusD family.</text>
</comment>
<keyword evidence="9" id="KW-1185">Reference proteome</keyword>
<evidence type="ECO:0000256" key="3">
    <source>
        <dbReference type="ARBA" id="ARBA00022729"/>
    </source>
</evidence>
<dbReference type="SUPFAM" id="SSF48452">
    <property type="entry name" value="TPR-like"/>
    <property type="match status" value="1"/>
</dbReference>
<dbReference type="InterPro" id="IPR033985">
    <property type="entry name" value="SusD-like_N"/>
</dbReference>
<name>A0ABS7Z830_9SPHI</name>
<keyword evidence="5" id="KW-0998">Cell outer membrane</keyword>
<feature type="domain" description="SusD-like N-terminal" evidence="7">
    <location>
        <begin position="113"/>
        <end position="254"/>
    </location>
</feature>
<dbReference type="EMBL" id="JADEYP010000032">
    <property type="protein sequence ID" value="MCA5006345.1"/>
    <property type="molecule type" value="Genomic_DNA"/>
</dbReference>
<evidence type="ECO:0000256" key="5">
    <source>
        <dbReference type="ARBA" id="ARBA00023237"/>
    </source>
</evidence>
<dbReference type="InterPro" id="IPR012944">
    <property type="entry name" value="SusD_RagB_dom"/>
</dbReference>